<keyword evidence="3" id="KW-1185">Reference proteome</keyword>
<feature type="transmembrane region" description="Helical" evidence="1">
    <location>
        <begin position="155"/>
        <end position="172"/>
    </location>
</feature>
<reference evidence="2 3" key="1">
    <citation type="submission" date="2008-06" db="EMBL/GenBank/DDBJ databases">
        <title>Complete sequence of Chloroherpeton thalassium ATCC 35110.</title>
        <authorList>
            <consortium name="US DOE Joint Genome Institute"/>
            <person name="Lucas S."/>
            <person name="Copeland A."/>
            <person name="Lapidus A."/>
            <person name="Glavina del Rio T."/>
            <person name="Dalin E."/>
            <person name="Tice H."/>
            <person name="Bruce D."/>
            <person name="Goodwin L."/>
            <person name="Pitluck S."/>
            <person name="Schmutz J."/>
            <person name="Larimer F."/>
            <person name="Land M."/>
            <person name="Hauser L."/>
            <person name="Kyrpides N."/>
            <person name="Mikhailova N."/>
            <person name="Liu Z."/>
            <person name="Li T."/>
            <person name="Zhao F."/>
            <person name="Overmann J."/>
            <person name="Bryant D.A."/>
            <person name="Richardson P."/>
        </authorList>
    </citation>
    <scope>NUCLEOTIDE SEQUENCE [LARGE SCALE GENOMIC DNA]</scope>
    <source>
        <strain evidence="3">ATCC 35110 / GB-78</strain>
    </source>
</reference>
<dbReference type="OrthoDB" id="1226162at2"/>
<gene>
    <name evidence="2" type="ordered locus">Ctha_2367</name>
</gene>
<feature type="transmembrane region" description="Helical" evidence="1">
    <location>
        <begin position="354"/>
        <end position="375"/>
    </location>
</feature>
<feature type="transmembrane region" description="Helical" evidence="1">
    <location>
        <begin position="319"/>
        <end position="342"/>
    </location>
</feature>
<dbReference type="HOGENOM" id="CLU_513532_0_0_10"/>
<feature type="transmembrane region" description="Helical" evidence="1">
    <location>
        <begin position="286"/>
        <end position="307"/>
    </location>
</feature>
<evidence type="ECO:0008006" key="4">
    <source>
        <dbReference type="Google" id="ProtNLM"/>
    </source>
</evidence>
<protein>
    <recommendedName>
        <fullName evidence="4">Glycosyltransferase RgtA/B/C/D-like domain-containing protein</fullName>
    </recommendedName>
</protein>
<dbReference type="Proteomes" id="UP000001208">
    <property type="component" value="Chromosome"/>
</dbReference>
<feature type="transmembrane region" description="Helical" evidence="1">
    <location>
        <begin position="15"/>
        <end position="33"/>
    </location>
</feature>
<dbReference type="AlphaFoldDB" id="B3QX07"/>
<evidence type="ECO:0000313" key="3">
    <source>
        <dbReference type="Proteomes" id="UP000001208"/>
    </source>
</evidence>
<keyword evidence="1" id="KW-0812">Transmembrane</keyword>
<keyword evidence="1" id="KW-0472">Membrane</keyword>
<proteinExistence type="predicted"/>
<name>B3QX07_CHLT3</name>
<sequence>MQVDKLIKMNISHKTGFFISFFLILFVLSWHTITILDLSPEDRRETAFSDDSFYYLGPALNIAQGNGPTADGITKTNGFHPLWMGILVVTAFVTGFNPDVLFDLSLVLGALFCLGAGALLYRIAAAYLPPIWAIVWSVFFISGTALGLSTSGKEAPLIIFLITALLWVEIKWREKNIYPYVLGTLLGLIFLARTDAAFFLIGWFFFEAISIYLKENQLLAVVKNLLLPGLIVIFFASIWFGLSYYAYGTITQSSGEMKKLWRPENVSQLTETMTGLKNWLRGFQNYSGQNIILLLLIGLVSISVFKAKKSFDMTNFFSNYRPLVITIFSLSVYFILAGGYYATKFWSLKVAPEWYYGHAILGVIFIGILITSFLLKHDELFLKSQWFVMGLLIFSIFYGAGKNVFFRNYDEVRESKEDGEILRIAEYIDANLPDSVVIGSFNSGMLQYYTKHAVINLDGLNNIDIPEVYKNRAYDSYFKKRHITYIADFENQIPHNQVNYGISSFAHLTEVYSVPCTTRWNGGNRIVLWKLPE</sequence>
<keyword evidence="1" id="KW-1133">Transmembrane helix</keyword>
<feature type="transmembrane region" description="Helical" evidence="1">
    <location>
        <begin position="387"/>
        <end position="406"/>
    </location>
</feature>
<feature type="transmembrane region" description="Helical" evidence="1">
    <location>
        <begin position="104"/>
        <end position="124"/>
    </location>
</feature>
<dbReference type="RefSeq" id="WP_012500899.1">
    <property type="nucleotide sequence ID" value="NC_011026.1"/>
</dbReference>
<dbReference type="EMBL" id="CP001100">
    <property type="protein sequence ID" value="ACF14817.1"/>
    <property type="molecule type" value="Genomic_DNA"/>
</dbReference>
<evidence type="ECO:0000313" key="2">
    <source>
        <dbReference type="EMBL" id="ACF14817.1"/>
    </source>
</evidence>
<dbReference type="eggNOG" id="COG1287">
    <property type="taxonomic scope" value="Bacteria"/>
</dbReference>
<dbReference type="STRING" id="517418.Ctha_2367"/>
<evidence type="ECO:0000256" key="1">
    <source>
        <dbReference type="SAM" id="Phobius"/>
    </source>
</evidence>
<feature type="transmembrane region" description="Helical" evidence="1">
    <location>
        <begin position="130"/>
        <end position="148"/>
    </location>
</feature>
<accession>B3QX07</accession>
<dbReference type="KEGG" id="cts:Ctha_2367"/>
<feature type="transmembrane region" description="Helical" evidence="1">
    <location>
        <begin position="225"/>
        <end position="247"/>
    </location>
</feature>
<feature type="transmembrane region" description="Helical" evidence="1">
    <location>
        <begin position="78"/>
        <end position="97"/>
    </location>
</feature>
<feature type="transmembrane region" description="Helical" evidence="1">
    <location>
        <begin position="178"/>
        <end position="205"/>
    </location>
</feature>
<organism evidence="2 3">
    <name type="scientific">Chloroherpeton thalassium (strain ATCC 35110 / GB-78)</name>
    <dbReference type="NCBI Taxonomy" id="517418"/>
    <lineage>
        <taxon>Bacteria</taxon>
        <taxon>Pseudomonadati</taxon>
        <taxon>Chlorobiota</taxon>
        <taxon>Chlorobiia</taxon>
        <taxon>Chlorobiales</taxon>
        <taxon>Chloroherpetonaceae</taxon>
        <taxon>Chloroherpeton</taxon>
    </lineage>
</organism>